<organism evidence="1 2">
    <name type="scientific">Prauserella oleivorans</name>
    <dbReference type="NCBI Taxonomy" id="1478153"/>
    <lineage>
        <taxon>Bacteria</taxon>
        <taxon>Bacillati</taxon>
        <taxon>Actinomycetota</taxon>
        <taxon>Actinomycetes</taxon>
        <taxon>Pseudonocardiales</taxon>
        <taxon>Pseudonocardiaceae</taxon>
        <taxon>Prauserella</taxon>
    </lineage>
</organism>
<evidence type="ECO:0000313" key="1">
    <source>
        <dbReference type="EMBL" id="MFD2801243.1"/>
    </source>
</evidence>
<keyword evidence="2" id="KW-1185">Reference proteome</keyword>
<comment type="caution">
    <text evidence="1">The sequence shown here is derived from an EMBL/GenBank/DDBJ whole genome shotgun (WGS) entry which is preliminary data.</text>
</comment>
<protein>
    <submittedName>
        <fullName evidence="1">DUF2267 domain-containing protein</fullName>
    </submittedName>
</protein>
<proteinExistence type="predicted"/>
<dbReference type="Proteomes" id="UP001597478">
    <property type="component" value="Unassembled WGS sequence"/>
</dbReference>
<name>A0ABW5WBC4_9PSEU</name>
<reference evidence="2" key="1">
    <citation type="journal article" date="2019" name="Int. J. Syst. Evol. Microbiol.">
        <title>The Global Catalogue of Microorganisms (GCM) 10K type strain sequencing project: providing services to taxonomists for standard genome sequencing and annotation.</title>
        <authorList>
            <consortium name="The Broad Institute Genomics Platform"/>
            <consortium name="The Broad Institute Genome Sequencing Center for Infectious Disease"/>
            <person name="Wu L."/>
            <person name="Ma J."/>
        </authorList>
    </citation>
    <scope>NUCLEOTIDE SEQUENCE [LARGE SCALE GENOMIC DNA]</scope>
    <source>
        <strain evidence="2">IBRC-M 10906</strain>
    </source>
</reference>
<sequence>MRPLAESVSTVLARRVSSQVGWRLEVRAEELTLDADGKIPMERMATQRLTDEGWDYLLLLTDLPRLQRTRPILADIDMEHRVGLISLPAIGWLRLRQHLADTVVHVIGVLTSGARHALPGSGRGKHHVRRRPTEITTPVRQVPSEDGHAEVCLVLTGVRGWLRLLFGMVRDNRPWRLVP</sequence>
<accession>A0ABW5WBC4</accession>
<feature type="non-terminal residue" evidence="1">
    <location>
        <position position="179"/>
    </location>
</feature>
<dbReference type="EMBL" id="JBHUOF010000022">
    <property type="protein sequence ID" value="MFD2801243.1"/>
    <property type="molecule type" value="Genomic_DNA"/>
</dbReference>
<gene>
    <name evidence="1" type="ORF">ACFS2C_17760</name>
</gene>
<evidence type="ECO:0000313" key="2">
    <source>
        <dbReference type="Proteomes" id="UP001597478"/>
    </source>
</evidence>